<sequence length="77" mass="8760">MALIMADIGNFIIEEEFLQKAHVACGFLLDEPACNEQLQMNVKQTKSRSNSAAQLNLIRTKRVKVHLIRTFSDRNTV</sequence>
<dbReference type="Proteomes" id="UP000297777">
    <property type="component" value="Unassembled WGS sequence"/>
</dbReference>
<reference evidence="1 2" key="1">
    <citation type="submission" date="2017-12" db="EMBL/GenBank/DDBJ databases">
        <title>Comparative genomics of Botrytis spp.</title>
        <authorList>
            <person name="Valero-Jimenez C.A."/>
            <person name="Tapia P."/>
            <person name="Veloso J."/>
            <person name="Silva-Moreno E."/>
            <person name="Staats M."/>
            <person name="Valdes J.H."/>
            <person name="Van Kan J.A.L."/>
        </authorList>
    </citation>
    <scope>NUCLEOTIDE SEQUENCE [LARGE SCALE GENOMIC DNA]</scope>
    <source>
        <strain evidence="1 2">Bt9001</strain>
    </source>
</reference>
<evidence type="ECO:0000313" key="1">
    <source>
        <dbReference type="EMBL" id="TGO14484.1"/>
    </source>
</evidence>
<proteinExistence type="predicted"/>
<protein>
    <submittedName>
        <fullName evidence="1">Uncharacterized protein</fullName>
    </submittedName>
</protein>
<name>A0A4Z1EQ30_9HELO</name>
<dbReference type="OrthoDB" id="10370849at2759"/>
<keyword evidence="2" id="KW-1185">Reference proteome</keyword>
<accession>A0A4Z1EQ30</accession>
<organism evidence="1 2">
    <name type="scientific">Botrytis tulipae</name>
    <dbReference type="NCBI Taxonomy" id="87230"/>
    <lineage>
        <taxon>Eukaryota</taxon>
        <taxon>Fungi</taxon>
        <taxon>Dikarya</taxon>
        <taxon>Ascomycota</taxon>
        <taxon>Pezizomycotina</taxon>
        <taxon>Leotiomycetes</taxon>
        <taxon>Helotiales</taxon>
        <taxon>Sclerotiniaceae</taxon>
        <taxon>Botrytis</taxon>
    </lineage>
</organism>
<evidence type="ECO:0000313" key="2">
    <source>
        <dbReference type="Proteomes" id="UP000297777"/>
    </source>
</evidence>
<comment type="caution">
    <text evidence="1">The sequence shown here is derived from an EMBL/GenBank/DDBJ whole genome shotgun (WGS) entry which is preliminary data.</text>
</comment>
<dbReference type="EMBL" id="PQXH01000052">
    <property type="protein sequence ID" value="TGO14484.1"/>
    <property type="molecule type" value="Genomic_DNA"/>
</dbReference>
<gene>
    <name evidence="1" type="ORF">BTUL_0052g00220</name>
</gene>
<dbReference type="AlphaFoldDB" id="A0A4Z1EQ30"/>